<dbReference type="GO" id="GO:0016798">
    <property type="term" value="F:hydrolase activity, acting on glycosyl bonds"/>
    <property type="evidence" value="ECO:0007669"/>
    <property type="project" value="UniProtKB-KW"/>
</dbReference>
<evidence type="ECO:0000259" key="8">
    <source>
        <dbReference type="Pfam" id="PF14508"/>
    </source>
</evidence>
<name>A0A1M5LBM1_9BACT</name>
<feature type="domain" description="Glycosyl-hydrolase 97 C-terminal oligomerisation" evidence="9">
    <location>
        <begin position="551"/>
        <end position="639"/>
    </location>
</feature>
<dbReference type="InterPro" id="IPR014718">
    <property type="entry name" value="GH-type_carb-bd"/>
</dbReference>
<feature type="domain" description="Glycosyl-hydrolase 97 catalytic" evidence="7">
    <location>
        <begin position="314"/>
        <end position="459"/>
    </location>
</feature>
<reference evidence="10 11" key="1">
    <citation type="submission" date="2016-11" db="EMBL/GenBank/DDBJ databases">
        <authorList>
            <person name="Jaros S."/>
            <person name="Januszkiewicz K."/>
            <person name="Wedrychowicz H."/>
        </authorList>
    </citation>
    <scope>NUCLEOTIDE SEQUENCE [LARGE SCALE GENOMIC DNA]</scope>
    <source>
        <strain evidence="10 11">DSM 24574</strain>
    </source>
</reference>
<dbReference type="Pfam" id="PF10566">
    <property type="entry name" value="Glyco_hydro_97"/>
    <property type="match status" value="1"/>
</dbReference>
<keyword evidence="5" id="KW-0326">Glycosidase</keyword>
<evidence type="ECO:0000256" key="1">
    <source>
        <dbReference type="ARBA" id="ARBA00001913"/>
    </source>
</evidence>
<comment type="subunit">
    <text evidence="2">Monomer.</text>
</comment>
<dbReference type="InterPro" id="IPR029486">
    <property type="entry name" value="GH97_N"/>
</dbReference>
<dbReference type="InterPro" id="IPR017853">
    <property type="entry name" value="GH"/>
</dbReference>
<dbReference type="InterPro" id="IPR013785">
    <property type="entry name" value="Aldolase_TIM"/>
</dbReference>
<keyword evidence="6" id="KW-0732">Signal</keyword>
<dbReference type="InterPro" id="IPR013780">
    <property type="entry name" value="Glyco_hydro_b"/>
</dbReference>
<evidence type="ECO:0000313" key="11">
    <source>
        <dbReference type="Proteomes" id="UP000184212"/>
    </source>
</evidence>
<dbReference type="SUPFAM" id="SSF51445">
    <property type="entry name" value="(Trans)glycosidases"/>
    <property type="match status" value="1"/>
</dbReference>
<dbReference type="Pfam" id="PF14508">
    <property type="entry name" value="GH97_N"/>
    <property type="match status" value="1"/>
</dbReference>
<gene>
    <name evidence="10" type="ORF">SAMN04488109_1128</name>
</gene>
<evidence type="ECO:0000256" key="2">
    <source>
        <dbReference type="ARBA" id="ARBA00011245"/>
    </source>
</evidence>
<dbReference type="GO" id="GO:0030246">
    <property type="term" value="F:carbohydrate binding"/>
    <property type="evidence" value="ECO:0007669"/>
    <property type="project" value="InterPro"/>
</dbReference>
<dbReference type="Gene3D" id="2.70.98.10">
    <property type="match status" value="1"/>
</dbReference>
<feature type="chain" id="PRO_5012974283" evidence="6">
    <location>
        <begin position="23"/>
        <end position="655"/>
    </location>
</feature>
<dbReference type="Gene3D" id="3.20.20.70">
    <property type="entry name" value="Aldolase class I"/>
    <property type="match status" value="1"/>
</dbReference>
<evidence type="ECO:0000313" key="10">
    <source>
        <dbReference type="EMBL" id="SHG62504.1"/>
    </source>
</evidence>
<dbReference type="Pfam" id="PF14509">
    <property type="entry name" value="GH97_C"/>
    <property type="match status" value="1"/>
</dbReference>
<proteinExistence type="predicted"/>
<feature type="domain" description="Glycosyl-hydrolase 97 N-terminal" evidence="8">
    <location>
        <begin position="31"/>
        <end position="289"/>
    </location>
</feature>
<dbReference type="PANTHER" id="PTHR35803:SF2">
    <property type="entry name" value="RETAINING ALPHA-GALACTOSIDASE"/>
    <property type="match status" value="1"/>
</dbReference>
<evidence type="ECO:0000256" key="6">
    <source>
        <dbReference type="SAM" id="SignalP"/>
    </source>
</evidence>
<dbReference type="InterPro" id="IPR052720">
    <property type="entry name" value="Glycosyl_hydrolase_97"/>
</dbReference>
<dbReference type="Proteomes" id="UP000184212">
    <property type="component" value="Unassembled WGS sequence"/>
</dbReference>
<evidence type="ECO:0000259" key="9">
    <source>
        <dbReference type="Pfam" id="PF14509"/>
    </source>
</evidence>
<feature type="signal peptide" evidence="6">
    <location>
        <begin position="1"/>
        <end position="22"/>
    </location>
</feature>
<comment type="cofactor">
    <cofactor evidence="1">
        <name>Ca(2+)</name>
        <dbReference type="ChEBI" id="CHEBI:29108"/>
    </cofactor>
</comment>
<evidence type="ECO:0000256" key="3">
    <source>
        <dbReference type="ARBA" id="ARBA00022801"/>
    </source>
</evidence>
<dbReference type="STRING" id="947013.SAMN04488109_1128"/>
<keyword evidence="4" id="KW-0106">Calcium</keyword>
<protein>
    <submittedName>
        <fullName evidence="10">Glycosyl-hydrolase 97 C-terminal, oligomerisation</fullName>
    </submittedName>
</protein>
<dbReference type="RefSeq" id="WP_084137918.1">
    <property type="nucleotide sequence ID" value="NZ_FQWQ01000001.1"/>
</dbReference>
<evidence type="ECO:0000256" key="4">
    <source>
        <dbReference type="ARBA" id="ARBA00022837"/>
    </source>
</evidence>
<dbReference type="InterPro" id="IPR029483">
    <property type="entry name" value="GH97_C"/>
</dbReference>
<dbReference type="InterPro" id="IPR019563">
    <property type="entry name" value="GH97_catalytic"/>
</dbReference>
<keyword evidence="11" id="KW-1185">Reference proteome</keyword>
<dbReference type="OrthoDB" id="57532at2"/>
<accession>A0A1M5LBM1</accession>
<sequence length="655" mass="73455">MFARTIAPLGIFILLLSFSAVQTVQGQGWDVSSPDKKIKVSIVTKGNRLSYSVSYANTPALESSPLGIVRDDQQFSENLKFITESTAAIDETYTLSVGRKLQCRNQANEVTLTFQNENQESVQLIFRAYNDGMAYRYHFPKTDNNPHKIIREESGFAIARDAKAWIQPYDMNVRKKPCYEAFYENGIAVGSPSPNPAGWAFSALFNTKGLWVLLTEAGLDETYPGTHMEDKAGNGIYTIRFPEKEEVTSDAAPEPVSTLPWTTPWRAAVIGPSLATIQETSLVTNLNPPSVINDVSWIKPGRSSWSWWSAGVTTRDFEVQKQYIDFTADMKWDYVLIDAGWPEMKNGKMEDLVKYADSKEVGIVLWYHSGMGREKDTLSYANLMAFPEARKKEFEKIAGWGVKGVKVDFFDGDKQPVIKRYYDIMRDAAANKVMVNFHGSTLPRGWERTYPHLVSMESVKGAEGAGRQEFCDRAPVHNTILPFTRNVVGPMDYTPVTFTNKREAKRQTTFAHELALSVVFESGVFHFADNMMSYQALPEGPKNFLRQVPVAWDETRYVTGIPGKYAVVARRKGDSWYIAGINGQDAEQEITFDLPFLKKKLTLTQITDGPEAGTFATTTMKTKGKNIRIKLIAKGGFVLYAPEDTVNTKQNAASK</sequence>
<evidence type="ECO:0000256" key="5">
    <source>
        <dbReference type="ARBA" id="ARBA00023295"/>
    </source>
</evidence>
<dbReference type="EMBL" id="FQWQ01000001">
    <property type="protein sequence ID" value="SHG62504.1"/>
    <property type="molecule type" value="Genomic_DNA"/>
</dbReference>
<evidence type="ECO:0000259" key="7">
    <source>
        <dbReference type="Pfam" id="PF10566"/>
    </source>
</evidence>
<keyword evidence="3 10" id="KW-0378">Hydrolase</keyword>
<organism evidence="10 11">
    <name type="scientific">Chryseolinea serpens</name>
    <dbReference type="NCBI Taxonomy" id="947013"/>
    <lineage>
        <taxon>Bacteria</taxon>
        <taxon>Pseudomonadati</taxon>
        <taxon>Bacteroidota</taxon>
        <taxon>Cytophagia</taxon>
        <taxon>Cytophagales</taxon>
        <taxon>Fulvivirgaceae</taxon>
        <taxon>Chryseolinea</taxon>
    </lineage>
</organism>
<dbReference type="PANTHER" id="PTHR35803">
    <property type="entry name" value="GLUCAN 1,4-ALPHA-GLUCOSIDASE SUSB-RELATED"/>
    <property type="match status" value="1"/>
</dbReference>
<dbReference type="AlphaFoldDB" id="A0A1M5LBM1"/>
<dbReference type="Gene3D" id="2.60.40.1180">
    <property type="entry name" value="Golgi alpha-mannosidase II"/>
    <property type="match status" value="1"/>
</dbReference>